<keyword evidence="4" id="KW-0326">Glycosidase</keyword>
<evidence type="ECO:0000256" key="2">
    <source>
        <dbReference type="SAM" id="SignalP"/>
    </source>
</evidence>
<feature type="signal peptide" evidence="2">
    <location>
        <begin position="1"/>
        <end position="29"/>
    </location>
</feature>
<dbReference type="GO" id="GO:0042973">
    <property type="term" value="F:glucan endo-1,3-beta-D-glucosidase activity"/>
    <property type="evidence" value="ECO:0007669"/>
    <property type="project" value="UniProtKB-EC"/>
</dbReference>
<dbReference type="Pfam" id="PF00722">
    <property type="entry name" value="Glyco_hydro_16"/>
    <property type="match status" value="1"/>
</dbReference>
<feature type="domain" description="GH16" evidence="3">
    <location>
        <begin position="38"/>
        <end position="308"/>
    </location>
</feature>
<dbReference type="PANTHER" id="PTHR10963:SF55">
    <property type="entry name" value="GLYCOSIDE HYDROLASE FAMILY 16 PROTEIN"/>
    <property type="match status" value="1"/>
</dbReference>
<keyword evidence="2" id="KW-0732">Signal</keyword>
<dbReference type="PANTHER" id="PTHR10963">
    <property type="entry name" value="GLYCOSYL HYDROLASE-RELATED"/>
    <property type="match status" value="1"/>
</dbReference>
<dbReference type="InterPro" id="IPR000757">
    <property type="entry name" value="Beta-glucanase-like"/>
</dbReference>
<dbReference type="EMBL" id="CP036278">
    <property type="protein sequence ID" value="QDU59143.1"/>
    <property type="molecule type" value="Genomic_DNA"/>
</dbReference>
<organism evidence="4 5">
    <name type="scientific">Aeoliella mucimassa</name>
    <dbReference type="NCBI Taxonomy" id="2527972"/>
    <lineage>
        <taxon>Bacteria</taxon>
        <taxon>Pseudomonadati</taxon>
        <taxon>Planctomycetota</taxon>
        <taxon>Planctomycetia</taxon>
        <taxon>Pirellulales</taxon>
        <taxon>Lacipirellulaceae</taxon>
        <taxon>Aeoliella</taxon>
    </lineage>
</organism>
<accession>A0A518AWP4</accession>
<name>A0A518AWP4_9BACT</name>
<dbReference type="InterPro" id="IPR013320">
    <property type="entry name" value="ConA-like_dom_sf"/>
</dbReference>
<sequence precursor="true">MNRFADTALACSLLLSLIWTLGHSPTATAADTADQWKLTWSDEFDGQEVDRKKWDFDIGNGFYNYSANQWIAGWGNSELEYYTDSTTNAKVEDGQLHLRAVKQSLHGCGYTSARMKTRAVDGSPLFNQRYGRFEFRAKLPTGQGVWPALWMLPQEETYGGWAASGEIDVMEARGQQPGKVLGTLHYGGAWPANVHSGGEYEFPAGQDISGFHVYALEWEPGEMRWYVDDHLYATQNFWWSSSKTNEGGGLQPANEGELNPWPAPFGKPYYLVMNVAVGGQFVGNPDASTKFPAEMVVDYVRVYEKKEGFGETKPRGEGKLPFAR</sequence>
<dbReference type="RefSeq" id="WP_145251851.1">
    <property type="nucleotide sequence ID" value="NZ_CP036278.1"/>
</dbReference>
<gene>
    <name evidence="4" type="primary">glcA</name>
    <name evidence="4" type="ORF">Pan181_53840</name>
</gene>
<evidence type="ECO:0000313" key="5">
    <source>
        <dbReference type="Proteomes" id="UP000315750"/>
    </source>
</evidence>
<dbReference type="KEGG" id="amuc:Pan181_53840"/>
<dbReference type="OrthoDB" id="9809583at2"/>
<keyword evidence="5" id="KW-1185">Reference proteome</keyword>
<protein>
    <submittedName>
        <fullName evidence="4">Glucan endo-1,3-beta-glucosidase A1</fullName>
        <ecNumber evidence="4">3.2.1.39</ecNumber>
    </submittedName>
</protein>
<dbReference type="AlphaFoldDB" id="A0A518AWP4"/>
<dbReference type="Proteomes" id="UP000315750">
    <property type="component" value="Chromosome"/>
</dbReference>
<proteinExistence type="inferred from homology"/>
<dbReference type="PROSITE" id="PS51762">
    <property type="entry name" value="GH16_2"/>
    <property type="match status" value="1"/>
</dbReference>
<dbReference type="SUPFAM" id="SSF49899">
    <property type="entry name" value="Concanavalin A-like lectins/glucanases"/>
    <property type="match status" value="1"/>
</dbReference>
<keyword evidence="4" id="KW-0378">Hydrolase</keyword>
<evidence type="ECO:0000256" key="1">
    <source>
        <dbReference type="ARBA" id="ARBA00006865"/>
    </source>
</evidence>
<comment type="similarity">
    <text evidence="1">Belongs to the glycosyl hydrolase 16 family.</text>
</comment>
<reference evidence="4 5" key="1">
    <citation type="submission" date="2019-02" db="EMBL/GenBank/DDBJ databases">
        <title>Deep-cultivation of Planctomycetes and their phenomic and genomic characterization uncovers novel biology.</title>
        <authorList>
            <person name="Wiegand S."/>
            <person name="Jogler M."/>
            <person name="Boedeker C."/>
            <person name="Pinto D."/>
            <person name="Vollmers J."/>
            <person name="Rivas-Marin E."/>
            <person name="Kohn T."/>
            <person name="Peeters S.H."/>
            <person name="Heuer A."/>
            <person name="Rast P."/>
            <person name="Oberbeckmann S."/>
            <person name="Bunk B."/>
            <person name="Jeske O."/>
            <person name="Meyerdierks A."/>
            <person name="Storesund J.E."/>
            <person name="Kallscheuer N."/>
            <person name="Luecker S."/>
            <person name="Lage O.M."/>
            <person name="Pohl T."/>
            <person name="Merkel B.J."/>
            <person name="Hornburger P."/>
            <person name="Mueller R.-W."/>
            <person name="Bruemmer F."/>
            <person name="Labrenz M."/>
            <person name="Spormann A.M."/>
            <person name="Op den Camp H."/>
            <person name="Overmann J."/>
            <person name="Amann R."/>
            <person name="Jetten M.S.M."/>
            <person name="Mascher T."/>
            <person name="Medema M.H."/>
            <person name="Devos D.P."/>
            <person name="Kaster A.-K."/>
            <person name="Ovreas L."/>
            <person name="Rohde M."/>
            <person name="Galperin M.Y."/>
            <person name="Jogler C."/>
        </authorList>
    </citation>
    <scope>NUCLEOTIDE SEQUENCE [LARGE SCALE GENOMIC DNA]</scope>
    <source>
        <strain evidence="4 5">Pan181</strain>
    </source>
</reference>
<feature type="chain" id="PRO_5022205107" evidence="2">
    <location>
        <begin position="30"/>
        <end position="324"/>
    </location>
</feature>
<dbReference type="EC" id="3.2.1.39" evidence="4"/>
<dbReference type="InterPro" id="IPR050546">
    <property type="entry name" value="Glycosyl_Hydrlase_16"/>
</dbReference>
<dbReference type="GO" id="GO:0005975">
    <property type="term" value="P:carbohydrate metabolic process"/>
    <property type="evidence" value="ECO:0007669"/>
    <property type="project" value="InterPro"/>
</dbReference>
<dbReference type="Gene3D" id="2.60.120.200">
    <property type="match status" value="1"/>
</dbReference>
<dbReference type="CDD" id="cd08023">
    <property type="entry name" value="GH16_laminarinase_like"/>
    <property type="match status" value="1"/>
</dbReference>
<evidence type="ECO:0000313" key="4">
    <source>
        <dbReference type="EMBL" id="QDU59143.1"/>
    </source>
</evidence>
<evidence type="ECO:0000259" key="3">
    <source>
        <dbReference type="PROSITE" id="PS51762"/>
    </source>
</evidence>